<organism evidence="4 5">
    <name type="scientific">Solidesulfovibrio aerotolerans</name>
    <dbReference type="NCBI Taxonomy" id="295255"/>
    <lineage>
        <taxon>Bacteria</taxon>
        <taxon>Pseudomonadati</taxon>
        <taxon>Thermodesulfobacteriota</taxon>
        <taxon>Desulfovibrionia</taxon>
        <taxon>Desulfovibrionales</taxon>
        <taxon>Desulfovibrionaceae</taxon>
        <taxon>Solidesulfovibrio</taxon>
    </lineage>
</organism>
<name>A0A7C9N089_9BACT</name>
<dbReference type="PROSITE" id="PS50894">
    <property type="entry name" value="HPT"/>
    <property type="match status" value="1"/>
</dbReference>
<dbReference type="GO" id="GO:0004672">
    <property type="term" value="F:protein kinase activity"/>
    <property type="evidence" value="ECO:0007669"/>
    <property type="project" value="UniProtKB-ARBA"/>
</dbReference>
<protein>
    <submittedName>
        <fullName evidence="4">Hpt domain-containing protein</fullName>
    </submittedName>
</protein>
<evidence type="ECO:0000256" key="1">
    <source>
        <dbReference type="PROSITE-ProRule" id="PRU00110"/>
    </source>
</evidence>
<dbReference type="GO" id="GO:0000160">
    <property type="term" value="P:phosphorelay signal transduction system"/>
    <property type="evidence" value="ECO:0007669"/>
    <property type="project" value="InterPro"/>
</dbReference>
<dbReference type="EMBL" id="WVUD01000003">
    <property type="protein sequence ID" value="MYL82191.1"/>
    <property type="molecule type" value="Genomic_DNA"/>
</dbReference>
<dbReference type="InterPro" id="IPR036641">
    <property type="entry name" value="HPT_dom_sf"/>
</dbReference>
<proteinExistence type="predicted"/>
<dbReference type="AlphaFoldDB" id="A0A7C9N089"/>
<keyword evidence="5" id="KW-1185">Reference proteome</keyword>
<feature type="region of interest" description="Disordered" evidence="2">
    <location>
        <begin position="1"/>
        <end position="35"/>
    </location>
</feature>
<dbReference type="SUPFAM" id="SSF47226">
    <property type="entry name" value="Histidine-containing phosphotransfer domain, HPT domain"/>
    <property type="match status" value="1"/>
</dbReference>
<reference evidence="4 5" key="1">
    <citation type="submission" date="2020-01" db="EMBL/GenBank/DDBJ databases">
        <title>Genome sequence of Desulfovibrio aerotolerans DSM 16695(T).</title>
        <authorList>
            <person name="Karnachuk O."/>
            <person name="Avakyan M."/>
            <person name="Mardanov A."/>
            <person name="Kadnikov V."/>
            <person name="Ravin N."/>
        </authorList>
    </citation>
    <scope>NUCLEOTIDE SEQUENCE [LARGE SCALE GENOMIC DNA]</scope>
    <source>
        <strain evidence="4 5">DSM 16695</strain>
    </source>
</reference>
<keyword evidence="1" id="KW-0597">Phosphoprotein</keyword>
<dbReference type="OrthoDB" id="5458716at2"/>
<sequence length="131" mass="14075">MKGLYPGGEPAGEESRETGAREPATFDPEGARHHMGIDPDGFRRIFDCIWHEVAKRRTLLDEAYEAGDLDRVVLQAHTIKSSAASIGAQALSRAAAVVEQAARDKALGELAAAMVHFHAAKDTLSRLVGIV</sequence>
<gene>
    <name evidence="4" type="ORF">GTA51_03445</name>
</gene>
<dbReference type="RefSeq" id="WP_160958697.1">
    <property type="nucleotide sequence ID" value="NZ_WVUD01000003.1"/>
</dbReference>
<dbReference type="Pfam" id="PF01627">
    <property type="entry name" value="Hpt"/>
    <property type="match status" value="1"/>
</dbReference>
<comment type="caution">
    <text evidence="4">The sequence shown here is derived from an EMBL/GenBank/DDBJ whole genome shotgun (WGS) entry which is preliminary data.</text>
</comment>
<evidence type="ECO:0000313" key="4">
    <source>
        <dbReference type="EMBL" id="MYL82191.1"/>
    </source>
</evidence>
<evidence type="ECO:0000259" key="3">
    <source>
        <dbReference type="PROSITE" id="PS50894"/>
    </source>
</evidence>
<dbReference type="Proteomes" id="UP000482487">
    <property type="component" value="Unassembled WGS sequence"/>
</dbReference>
<feature type="domain" description="HPt" evidence="3">
    <location>
        <begin position="38"/>
        <end position="131"/>
    </location>
</feature>
<feature type="compositionally biased region" description="Gly residues" evidence="2">
    <location>
        <begin position="1"/>
        <end position="10"/>
    </location>
</feature>
<dbReference type="Gene3D" id="1.20.120.160">
    <property type="entry name" value="HPT domain"/>
    <property type="match status" value="1"/>
</dbReference>
<dbReference type="InterPro" id="IPR008207">
    <property type="entry name" value="Sig_transdc_His_kin_Hpt_dom"/>
</dbReference>
<dbReference type="CDD" id="cd00088">
    <property type="entry name" value="HPT"/>
    <property type="match status" value="1"/>
</dbReference>
<accession>A0A7C9N089</accession>
<evidence type="ECO:0000313" key="5">
    <source>
        <dbReference type="Proteomes" id="UP000482487"/>
    </source>
</evidence>
<evidence type="ECO:0000256" key="2">
    <source>
        <dbReference type="SAM" id="MobiDB-lite"/>
    </source>
</evidence>
<feature type="modified residue" description="Phosphohistidine" evidence="1">
    <location>
        <position position="77"/>
    </location>
</feature>